<sequence length="379" mass="42616">MGTTMGDDEERWLTGDRGSGNWYVYTKDRDAEWDIRTHYQWQIITALGNDGAEKRFWNQAWYSIELVKDAYKESAADVKYEDDVGFDNTFYVYDNQIDTAVVATKGEAVFVAFRGTKDLVDKILQGAFATDVLQVAQDGNYPIGNTNCMLHYGLAFWADDLLDTTSRNNWYDSKTMKDRVVDLMTACGSSCKLVISGHSAGAPQALYMAGMDTFRGYDPIVMNFGGLPGVHKDHTTHCEAIIDPVNIFNFVYQDNTAIDPVPFFDETCQAETTICANFVHSDRFRNIGKYIYMERNSNDVQETISTGSIKQKSDISHAVATHSSSHYLDKVKSLRDHHIMGSGVRTHGYEYGTPCGYDSLDFLCAGTCKKDNSDYKCKT</sequence>
<dbReference type="SUPFAM" id="SSF53474">
    <property type="entry name" value="alpha/beta-Hydrolases"/>
    <property type="match status" value="1"/>
</dbReference>
<evidence type="ECO:0000313" key="1">
    <source>
        <dbReference type="EMBL" id="CAD8325049.1"/>
    </source>
</evidence>
<organism evidence="1">
    <name type="scientific">Pseudictyota dubia</name>
    <dbReference type="NCBI Taxonomy" id="2749911"/>
    <lineage>
        <taxon>Eukaryota</taxon>
        <taxon>Sar</taxon>
        <taxon>Stramenopiles</taxon>
        <taxon>Ochrophyta</taxon>
        <taxon>Bacillariophyta</taxon>
        <taxon>Mediophyceae</taxon>
        <taxon>Biddulphiophycidae</taxon>
        <taxon>Eupodiscales</taxon>
        <taxon>Odontellaceae</taxon>
        <taxon>Pseudictyota</taxon>
    </lineage>
</organism>
<reference evidence="1" key="1">
    <citation type="submission" date="2021-01" db="EMBL/GenBank/DDBJ databases">
        <authorList>
            <person name="Corre E."/>
            <person name="Pelletier E."/>
            <person name="Niang G."/>
            <person name="Scheremetjew M."/>
            <person name="Finn R."/>
            <person name="Kale V."/>
            <person name="Holt S."/>
            <person name="Cochrane G."/>
            <person name="Meng A."/>
            <person name="Brown T."/>
            <person name="Cohen L."/>
        </authorList>
    </citation>
    <scope>NUCLEOTIDE SEQUENCE</scope>
    <source>
        <strain evidence="1">CCMP147</strain>
    </source>
</reference>
<gene>
    <name evidence="1" type="ORF">TDUB1175_LOCUS23469</name>
</gene>
<dbReference type="InterPro" id="IPR029058">
    <property type="entry name" value="AB_hydrolase_fold"/>
</dbReference>
<dbReference type="Gene3D" id="3.40.50.1820">
    <property type="entry name" value="alpha/beta hydrolase"/>
    <property type="match status" value="1"/>
</dbReference>
<dbReference type="EMBL" id="HBED01046600">
    <property type="protein sequence ID" value="CAD8325049.1"/>
    <property type="molecule type" value="Transcribed_RNA"/>
</dbReference>
<protein>
    <submittedName>
        <fullName evidence="1">Uncharacterized protein</fullName>
    </submittedName>
</protein>
<accession>A0A7R9WHU0</accession>
<proteinExistence type="predicted"/>
<name>A0A7R9WHU0_9STRA</name>
<dbReference type="AlphaFoldDB" id="A0A7R9WHU0"/>